<dbReference type="InterPro" id="IPR036849">
    <property type="entry name" value="Enolase-like_C_sf"/>
</dbReference>
<reference evidence="7" key="1">
    <citation type="submission" date="2022-03" db="EMBL/GenBank/DDBJ databases">
        <title>Draft genome sequence of Aduncisulcus paluster, a free-living microaerophilic Fornicata.</title>
        <authorList>
            <person name="Yuyama I."/>
            <person name="Kume K."/>
            <person name="Tamura T."/>
            <person name="Inagaki Y."/>
            <person name="Hashimoto T."/>
        </authorList>
    </citation>
    <scope>NUCLEOTIDE SEQUENCE</scope>
    <source>
        <strain evidence="7">NY0171</strain>
    </source>
</reference>
<dbReference type="InterPro" id="IPR000941">
    <property type="entry name" value="Enolase"/>
</dbReference>
<keyword evidence="5" id="KW-0456">Lyase</keyword>
<evidence type="ECO:0000256" key="5">
    <source>
        <dbReference type="ARBA" id="ARBA00023239"/>
    </source>
</evidence>
<dbReference type="PANTHER" id="PTHR11902:SF1">
    <property type="entry name" value="ENOLASE"/>
    <property type="match status" value="1"/>
</dbReference>
<gene>
    <name evidence="7" type="ORF">ADUPG1_011104</name>
</gene>
<dbReference type="EC" id="4.2.1.11" evidence="3"/>
<evidence type="ECO:0000313" key="7">
    <source>
        <dbReference type="EMBL" id="GKT17437.1"/>
    </source>
</evidence>
<feature type="non-terminal residue" evidence="7">
    <location>
        <position position="1"/>
    </location>
</feature>
<dbReference type="Pfam" id="PF00113">
    <property type="entry name" value="Enolase_C"/>
    <property type="match status" value="1"/>
</dbReference>
<accession>A0ABQ5JYQ8</accession>
<dbReference type="InterPro" id="IPR020810">
    <property type="entry name" value="Enolase_C"/>
</dbReference>
<dbReference type="SUPFAM" id="SSF51604">
    <property type="entry name" value="Enolase C-terminal domain-like"/>
    <property type="match status" value="1"/>
</dbReference>
<protein>
    <recommendedName>
        <fullName evidence="3">phosphopyruvate hydratase</fullName>
        <ecNumber evidence="3">4.2.1.11</ecNumber>
    </recommendedName>
</protein>
<dbReference type="Proteomes" id="UP001057375">
    <property type="component" value="Unassembled WGS sequence"/>
</dbReference>
<evidence type="ECO:0000256" key="1">
    <source>
        <dbReference type="ARBA" id="ARBA00005031"/>
    </source>
</evidence>
<comment type="pathway">
    <text evidence="1">Carbohydrate degradation; glycolysis; pyruvate from D-glyceraldehyde 3-phosphate: step 4/5.</text>
</comment>
<keyword evidence="8" id="KW-1185">Reference proteome</keyword>
<evidence type="ECO:0000256" key="3">
    <source>
        <dbReference type="ARBA" id="ARBA00012058"/>
    </source>
</evidence>
<proteinExistence type="inferred from homology"/>
<dbReference type="EMBL" id="BQXS01011849">
    <property type="protein sequence ID" value="GKT17437.1"/>
    <property type="molecule type" value="Genomic_DNA"/>
</dbReference>
<comment type="caution">
    <text evidence="7">The sequence shown here is derived from an EMBL/GenBank/DDBJ whole genome shotgun (WGS) entry which is preliminary data.</text>
</comment>
<dbReference type="PANTHER" id="PTHR11902">
    <property type="entry name" value="ENOLASE"/>
    <property type="match status" value="1"/>
</dbReference>
<name>A0ABQ5JYQ8_9EUKA</name>
<sequence>YKFIAKKFGTEQISAPVPCMNVINGGSHAGNALPMQEYMIAPAGAKDFVEAMKMATETYHHLKSIIKAKYGLDATNVGAEGGFAPPLLDVEEPLRLLVAAIDKAGYTGKIKICMDVAASEFYVDGKYDLGKWADKPNIVTGEELTALYLDWTERYPIVSIEDPFDQMDIKNWAHCVAKMPKHVQIVADDLSVTQKERIEWIIKEKGATALLLKINQCGSITDSFDAVKTALSDKWAVMASHRSGETEDVFIAHLVVGLGVGQIKTGAPCRSERVAKYNEILRIVEDEPDMPYGFPAWK</sequence>
<keyword evidence="4" id="KW-0324">Glycolysis</keyword>
<dbReference type="Gene3D" id="3.20.20.120">
    <property type="entry name" value="Enolase-like C-terminal domain"/>
    <property type="match status" value="1"/>
</dbReference>
<comment type="similarity">
    <text evidence="2">Belongs to the enolase family.</text>
</comment>
<dbReference type="SMART" id="SM01192">
    <property type="entry name" value="Enolase_C"/>
    <property type="match status" value="1"/>
</dbReference>
<dbReference type="PRINTS" id="PR00148">
    <property type="entry name" value="ENOLASE"/>
</dbReference>
<evidence type="ECO:0000313" key="8">
    <source>
        <dbReference type="Proteomes" id="UP001057375"/>
    </source>
</evidence>
<evidence type="ECO:0000256" key="4">
    <source>
        <dbReference type="ARBA" id="ARBA00023152"/>
    </source>
</evidence>
<feature type="domain" description="Enolase C-terminal TIM barrel" evidence="6">
    <location>
        <begin position="12"/>
        <end position="296"/>
    </location>
</feature>
<organism evidence="7 8">
    <name type="scientific">Aduncisulcus paluster</name>
    <dbReference type="NCBI Taxonomy" id="2918883"/>
    <lineage>
        <taxon>Eukaryota</taxon>
        <taxon>Metamonada</taxon>
        <taxon>Carpediemonas-like organisms</taxon>
        <taxon>Aduncisulcus</taxon>
    </lineage>
</organism>
<evidence type="ECO:0000259" key="6">
    <source>
        <dbReference type="SMART" id="SM01192"/>
    </source>
</evidence>
<evidence type="ECO:0000256" key="2">
    <source>
        <dbReference type="ARBA" id="ARBA00009604"/>
    </source>
</evidence>